<dbReference type="Gene3D" id="3.40.50.300">
    <property type="entry name" value="P-loop containing nucleotide triphosphate hydrolases"/>
    <property type="match status" value="1"/>
</dbReference>
<evidence type="ECO:0000313" key="5">
    <source>
        <dbReference type="EMBL" id="SKA24881.1"/>
    </source>
</evidence>
<reference evidence="6" key="1">
    <citation type="submission" date="2017-02" db="EMBL/GenBank/DDBJ databases">
        <authorList>
            <person name="Varghese N."/>
            <person name="Submissions S."/>
        </authorList>
    </citation>
    <scope>NUCLEOTIDE SEQUENCE [LARGE SCALE GENOMIC DNA]</scope>
    <source>
        <strain evidence="6">USBA 369</strain>
    </source>
</reference>
<dbReference type="SUPFAM" id="SSF53335">
    <property type="entry name" value="S-adenosyl-L-methionine-dependent methyltransferases"/>
    <property type="match status" value="1"/>
</dbReference>
<evidence type="ECO:0000259" key="3">
    <source>
        <dbReference type="Pfam" id="PF13871"/>
    </source>
</evidence>
<dbReference type="Gene3D" id="3.40.50.150">
    <property type="entry name" value="Vaccinia Virus protein VP39"/>
    <property type="match status" value="1"/>
</dbReference>
<keyword evidence="6" id="KW-1185">Reference proteome</keyword>
<feature type="domain" description="Strawberry notch helicase C" evidence="3">
    <location>
        <begin position="895"/>
        <end position="1153"/>
    </location>
</feature>
<gene>
    <name evidence="5" type="ORF">SAMN05428963_109148</name>
</gene>
<proteinExistence type="inferred from homology"/>
<dbReference type="PANTHER" id="PTHR12706">
    <property type="entry name" value="STRAWBERRY NOTCH-RELATED"/>
    <property type="match status" value="1"/>
</dbReference>
<dbReference type="GO" id="GO:0006355">
    <property type="term" value="P:regulation of DNA-templated transcription"/>
    <property type="evidence" value="ECO:0007669"/>
    <property type="project" value="InterPro"/>
</dbReference>
<dbReference type="InterPro" id="IPR027417">
    <property type="entry name" value="P-loop_NTPase"/>
</dbReference>
<sequence>MTEIVPGAALARAAHQLLPLLEQGQRIDAPALRIAMDAAFGGSDTDGAWDWKTAYDVCEGATVLFLRKYGKALLRKAGSPAAALPLLNRIAGLQPSHTRRSEESEAFQQFSTPIPLGFAAATAATIAADDIVLEPSAGTGLLAILAEIAGGRLHLNELAETRGTFLSSLFPALSVTRFDAAQIDDYLHANAVPSVVLMNPPFSVTANVSGRMADAAYRHVASALARLAPGGRLVTITGASFAPETPKWRDAFKRLQEHGRVVFTAAIDGAVYARHGTTIDTRLTVIDKIAADDPAAFPASRGIAPDVATLLGWIEADMPPRAPVSLPAISGQRVTPPRSISAAHRNLGGGSAASSIADPTGEELTYETVDWTPPQGARLTDAIYEEYALQSIRIPGSQAHPTRLVQSAAMASVAPPKPDYRPHLPVGLVVDGTLSDAQLESVIYAGEAHAQHLAGSWSVDETCDVVTAAAEDADDAVRFRRGWFLGDGTGAGKGRQVAGILLDNWLKGRRRAVWVSKSDKLLEDAQRDWSALDQERLLVTPLSRFRQGTPIRLPQGILFTTYATLRSDKRGSKVSRVKQIVDWLGKDFDGVIIFDESHAMQNAAGSKGERGDQAASQQGRAGRRLQHALPDARVVYVSATGATMVHNLAYAQRLGLWGGEDFPFATRAEFVEAIEDGGVAAMEVLARDLKALGLYQARSLSYEGVEYELVEHQLTDEQRRIYDAYAGAFAIIHNNLDAAMQATNVTGSEGTLNRQAKSAARSAFESAKQRFFNHLITAMKTPSLIRAIDADLEAGHAAVIQIVSTGEALMERRLAEIPTEDWNDVQVDITPREYVLDYLAHSFPVQLYEPFTDSEGNLCSRPVFRDGQPVESREAVARRDRLIEKLASLPPVPGALDQIIQRFGTEMVAEVTGRSRRIVRKPGAGATADRLAVEGRAISANLAETQAFMDDVKRILIFSDAGGTGRSYHADLAAKNQRLRVHYLLEPGWKADAAIQGLGRTNRTNQAQPPLFRPVATDVKAEKRFLSTIARRLDTLGAITRGQRQTGGQGLFRAEDNLESAYARDALRRLYLMIVGGKVEGCSLQTFETSTGLKLADDTGIKDDLPPITTFLNRLLALTIDLQNILFAHFEQILTARIEGAIASGTYDVGLETLRGEQFTVTDRQVIHTHPATGAEPTLLSIAQRERNHPVALDEALDHLTDPRAALLVNERSGRAAVRVPTTSVIDDDGVVERRVRLIRPMESSKVPVAMMGDTHWVETDRETFARIWDTEVAAVPEYTDSTVHIVSGLLLPIWKRLPTESTRVYRLQTDDGERIIGRKVSPAWAANAATTGTTSLSADDAFTALTEGRTILDLSEGLQLRRARVMGANRIELTGFTDTMRDRLKAYGLFGEIISWKFRLFVPTDASSAAVLARLLERFPVERIAEREAA</sequence>
<dbReference type="InterPro" id="IPR039187">
    <property type="entry name" value="SNO_AAA"/>
</dbReference>
<organism evidence="5 6">
    <name type="scientific">Consotaella salsifontis</name>
    <dbReference type="NCBI Taxonomy" id="1365950"/>
    <lineage>
        <taxon>Bacteria</taxon>
        <taxon>Pseudomonadati</taxon>
        <taxon>Pseudomonadota</taxon>
        <taxon>Alphaproteobacteria</taxon>
        <taxon>Hyphomicrobiales</taxon>
        <taxon>Aurantimonadaceae</taxon>
        <taxon>Consotaella</taxon>
    </lineage>
</organism>
<dbReference type="RefSeq" id="WP_078709077.1">
    <property type="nucleotide sequence ID" value="NZ_FUXL01000009.1"/>
</dbReference>
<evidence type="ECO:0000259" key="4">
    <source>
        <dbReference type="Pfam" id="PF13872"/>
    </source>
</evidence>
<dbReference type="SUPFAM" id="SSF52540">
    <property type="entry name" value="P-loop containing nucleoside triphosphate hydrolases"/>
    <property type="match status" value="1"/>
</dbReference>
<dbReference type="InterPro" id="IPR029063">
    <property type="entry name" value="SAM-dependent_MTases_sf"/>
</dbReference>
<dbReference type="InterPro" id="IPR026741">
    <property type="entry name" value="SNO"/>
</dbReference>
<feature type="domain" description="Strawberry notch AAA" evidence="4">
    <location>
        <begin position="399"/>
        <end position="724"/>
    </location>
</feature>
<accession>A0A1T4SAK5</accession>
<dbReference type="STRING" id="1365950.SAMN05428963_109148"/>
<dbReference type="Pfam" id="PF13872">
    <property type="entry name" value="AAA_34"/>
    <property type="match status" value="1"/>
</dbReference>
<dbReference type="InterPro" id="IPR026937">
    <property type="entry name" value="SBNO_Helicase_C_dom"/>
</dbReference>
<name>A0A1T4SAK5_9HYPH</name>
<evidence type="ECO:0000256" key="1">
    <source>
        <dbReference type="ARBA" id="ARBA00006992"/>
    </source>
</evidence>
<dbReference type="Pfam" id="PF13871">
    <property type="entry name" value="Helicase_C_4"/>
    <property type="match status" value="1"/>
</dbReference>
<dbReference type="OrthoDB" id="270332at2"/>
<dbReference type="Proteomes" id="UP000190135">
    <property type="component" value="Unassembled WGS sequence"/>
</dbReference>
<evidence type="ECO:0000256" key="2">
    <source>
        <dbReference type="SAM" id="MobiDB-lite"/>
    </source>
</evidence>
<dbReference type="PANTHER" id="PTHR12706:SF30">
    <property type="entry name" value="PROTEIN STRAWBERRY NOTCH-RELATED"/>
    <property type="match status" value="1"/>
</dbReference>
<evidence type="ECO:0000313" key="6">
    <source>
        <dbReference type="Proteomes" id="UP000190135"/>
    </source>
</evidence>
<dbReference type="EMBL" id="FUXL01000009">
    <property type="protein sequence ID" value="SKA24881.1"/>
    <property type="molecule type" value="Genomic_DNA"/>
</dbReference>
<comment type="similarity">
    <text evidence="1">Belongs to the SBNO family.</text>
</comment>
<feature type="region of interest" description="Disordered" evidence="2">
    <location>
        <begin position="603"/>
        <end position="623"/>
    </location>
</feature>
<protein>
    <submittedName>
        <fullName evidence="5">C-terminal domain on Strawberry notch homologue</fullName>
    </submittedName>
</protein>